<accession>A0A8C1CY00</accession>
<dbReference type="GeneTree" id="ENSGT00940000168466"/>
<sequence>AHTVVCISECFHASTICTVWYLIYALFLNWKEELPSHTKLNTVGGVYIQAVPGSESQRPCEGAAAEKKRKCCQNDTPHRSDGSQQHSAIIHTCCFVEANQSSLNDSLVDVGGLCTGWIAQTTSTTALQPLSHWTPPDQHHDPAIPPHTDMYVQPICPSYTVVGPSPMLTFTHTPLFTNLATMSTSSSSLPQVEVPDSSLTYIPWAQPLSTISGSVVQAPSMPAALTAPQLFPVPLTLPVISPEPEPQQVETPQAPEGTLALEKLLEEDEGQKEPYICNSSLFSEDI</sequence>
<proteinExistence type="predicted"/>
<keyword evidence="2" id="KW-1185">Reference proteome</keyword>
<reference evidence="1" key="2">
    <citation type="submission" date="2025-09" db="UniProtKB">
        <authorList>
            <consortium name="Ensembl"/>
        </authorList>
    </citation>
    <scope>IDENTIFICATION</scope>
</reference>
<reference evidence="1" key="1">
    <citation type="submission" date="2025-08" db="UniProtKB">
        <authorList>
            <consortium name="Ensembl"/>
        </authorList>
    </citation>
    <scope>IDENTIFICATION</scope>
</reference>
<dbReference type="PANTHER" id="PTHR15363:SF3">
    <property type="entry name" value="POU DOMAIN CLASS 2-ASSOCIATING FACTOR 1"/>
    <property type="match status" value="1"/>
</dbReference>
<evidence type="ECO:0008006" key="3">
    <source>
        <dbReference type="Google" id="ProtNLM"/>
    </source>
</evidence>
<evidence type="ECO:0000313" key="2">
    <source>
        <dbReference type="Proteomes" id="UP001108240"/>
    </source>
</evidence>
<dbReference type="Proteomes" id="UP001108240">
    <property type="component" value="Unplaced"/>
</dbReference>
<dbReference type="GO" id="GO:0045944">
    <property type="term" value="P:positive regulation of transcription by RNA polymerase II"/>
    <property type="evidence" value="ECO:0007669"/>
    <property type="project" value="TreeGrafter"/>
</dbReference>
<dbReference type="InterPro" id="IPR015389">
    <property type="entry name" value="PD-C2-AF1"/>
</dbReference>
<dbReference type="Ensembl" id="ENSCCRT00000055775.2">
    <property type="protein sequence ID" value="ENSCCRP00000051467.1"/>
    <property type="gene ID" value="ENSCCRG00000027498.2"/>
</dbReference>
<dbReference type="AlphaFoldDB" id="A0A8C1CY00"/>
<evidence type="ECO:0000313" key="1">
    <source>
        <dbReference type="Ensembl" id="ENSCCRP00000051467.1"/>
    </source>
</evidence>
<organism evidence="1 2">
    <name type="scientific">Cyprinus carpio carpio</name>
    <dbReference type="NCBI Taxonomy" id="630221"/>
    <lineage>
        <taxon>Eukaryota</taxon>
        <taxon>Metazoa</taxon>
        <taxon>Chordata</taxon>
        <taxon>Craniata</taxon>
        <taxon>Vertebrata</taxon>
        <taxon>Euteleostomi</taxon>
        <taxon>Actinopterygii</taxon>
        <taxon>Neopterygii</taxon>
        <taxon>Teleostei</taxon>
        <taxon>Ostariophysi</taxon>
        <taxon>Cypriniformes</taxon>
        <taxon>Cyprinidae</taxon>
        <taxon>Cyprininae</taxon>
        <taxon>Cyprinus</taxon>
    </lineage>
</organism>
<dbReference type="GO" id="GO:0003713">
    <property type="term" value="F:transcription coactivator activity"/>
    <property type="evidence" value="ECO:0007669"/>
    <property type="project" value="TreeGrafter"/>
</dbReference>
<protein>
    <recommendedName>
        <fullName evidence="3">POU class 2 homeobox associating factor 1</fullName>
    </recommendedName>
</protein>
<dbReference type="Pfam" id="PF09310">
    <property type="entry name" value="PD-C2-AF1"/>
    <property type="match status" value="1"/>
</dbReference>
<dbReference type="PANTHER" id="PTHR15363">
    <property type="entry name" value="POU DOMAIN CLASS 2-ASSOCIATING FACTOR 1"/>
    <property type="match status" value="1"/>
</dbReference>
<name>A0A8C1CY00_CYPCA</name>
<dbReference type="GO" id="GO:0090575">
    <property type="term" value="C:RNA polymerase II transcription regulator complex"/>
    <property type="evidence" value="ECO:0007669"/>
    <property type="project" value="TreeGrafter"/>
</dbReference>